<dbReference type="AlphaFoldDB" id="A0A836HF14"/>
<dbReference type="EMBL" id="JAFEUZ010000010">
    <property type="protein sequence ID" value="KAG5484982.1"/>
    <property type="molecule type" value="Genomic_DNA"/>
</dbReference>
<protein>
    <recommendedName>
        <fullName evidence="5">Flagellar glycoprotein-like protein</fullName>
    </recommendedName>
</protein>
<sequence>MARPSPVPGVRRASAPLLLATFLAVLAVSLQPPTPARAQSSDSSDYYDGSYYYHVIFRSAAGGGDSMDGPSGVGKYGAVGYGGAMLQTGVVFSDMGGSGSALRHISKSGFISTIAGSLTMKGNKDGPATEALFGGIPSGDSRANSVVYAEEGFYMADTLNDALRLTNATTRDTTTILNATVLKKPSSLAVTTIDGQTSVFISNTGLHQVLFFPSLGSPVGQVNFTGDVFFVPGALAVFPHLSRAFIVNATTQIYCWFFKQPGSASWRVSSPAAADFGRALSASADGTKLLYVTSNGTTLAALVAGASPVVSPSLLPEKIADFDFDALGGEVQLFFQRTTDSWYILTTTQFMIVSATPIYPDRNLGIAAFPTAAFPINDSCLMSQAYYWMRMDTATAYRTEDFLSEFLVPPGNTTTLVAGDVNVSGWCGNVTADFSNDNTILIMTFLGPSGFTAQSTQDLLVASPWSNTRAFLETLRDLGWDLGPFCFFNCTTTCKVITAPKCPATAEAACDDVCKGAIASSVVIAFAGLLLILLMIVGPSNIFTAVVMVPIL</sequence>
<reference evidence="4" key="1">
    <citation type="journal article" date="2021" name="Microbiol. Resour. Announc.">
        <title>LGAAP: Leishmaniinae Genome Assembly and Annotation Pipeline.</title>
        <authorList>
            <person name="Almutairi H."/>
            <person name="Urbaniak M.D."/>
            <person name="Bates M.D."/>
            <person name="Jariyapan N."/>
            <person name="Kwakye-Nuako G."/>
            <person name="Thomaz-Soccol V."/>
            <person name="Al-Salem W.S."/>
            <person name="Dillon R.J."/>
            <person name="Bates P.A."/>
            <person name="Gatherer D."/>
        </authorList>
    </citation>
    <scope>NUCLEOTIDE SEQUENCE [LARGE SCALE GENOMIC DNA]</scope>
</reference>
<comment type="caution">
    <text evidence="3">The sequence shown here is derived from an EMBL/GenBank/DDBJ whole genome shotgun (WGS) entry which is preliminary data.</text>
</comment>
<keyword evidence="2" id="KW-0732">Signal</keyword>
<reference evidence="4" key="2">
    <citation type="journal article" date="2021" name="Sci. Data">
        <title>Chromosome-scale genome sequencing, assembly and annotation of six genomes from subfamily Leishmaniinae.</title>
        <authorList>
            <person name="Almutairi H."/>
            <person name="Urbaniak M.D."/>
            <person name="Bates M.D."/>
            <person name="Jariyapan N."/>
            <person name="Kwakye-Nuako G."/>
            <person name="Thomaz Soccol V."/>
            <person name="Al-Salem W.S."/>
            <person name="Dillon R.J."/>
            <person name="Bates P.A."/>
            <person name="Gatherer D."/>
        </authorList>
    </citation>
    <scope>NUCLEOTIDE SEQUENCE [LARGE SCALE GENOMIC DNA]</scope>
</reference>
<accession>A0A836HF14</accession>
<evidence type="ECO:0000256" key="2">
    <source>
        <dbReference type="SAM" id="SignalP"/>
    </source>
</evidence>
<keyword evidence="4" id="KW-1185">Reference proteome</keyword>
<dbReference type="SUPFAM" id="SSF101898">
    <property type="entry name" value="NHL repeat"/>
    <property type="match status" value="1"/>
</dbReference>
<evidence type="ECO:0008006" key="5">
    <source>
        <dbReference type="Google" id="ProtNLM"/>
    </source>
</evidence>
<dbReference type="OrthoDB" id="342730at2759"/>
<feature type="signal peptide" evidence="2">
    <location>
        <begin position="1"/>
        <end position="38"/>
    </location>
</feature>
<evidence type="ECO:0000256" key="1">
    <source>
        <dbReference type="SAM" id="Phobius"/>
    </source>
</evidence>
<dbReference type="Gene3D" id="2.120.10.30">
    <property type="entry name" value="TolB, C-terminal domain"/>
    <property type="match status" value="1"/>
</dbReference>
<dbReference type="GeneID" id="92516962"/>
<keyword evidence="1" id="KW-0812">Transmembrane</keyword>
<dbReference type="KEGG" id="lmat:92516962"/>
<proteinExistence type="predicted"/>
<keyword evidence="1" id="KW-0472">Membrane</keyword>
<feature type="transmembrane region" description="Helical" evidence="1">
    <location>
        <begin position="522"/>
        <end position="549"/>
    </location>
</feature>
<feature type="chain" id="PRO_5032987430" description="Flagellar glycoprotein-like protein" evidence="2">
    <location>
        <begin position="39"/>
        <end position="552"/>
    </location>
</feature>
<evidence type="ECO:0000313" key="3">
    <source>
        <dbReference type="EMBL" id="KAG5484982.1"/>
    </source>
</evidence>
<dbReference type="RefSeq" id="XP_067180654.1">
    <property type="nucleotide sequence ID" value="XM_067324450.1"/>
</dbReference>
<keyword evidence="1" id="KW-1133">Transmembrane helix</keyword>
<gene>
    <name evidence="3" type="ORF">LSCM1_07061</name>
</gene>
<name>A0A836HF14_9TRYP</name>
<dbReference type="InterPro" id="IPR011042">
    <property type="entry name" value="6-blade_b-propeller_TolB-like"/>
</dbReference>
<organism evidence="3 4">
    <name type="scientific">Leishmania martiniquensis</name>
    <dbReference type="NCBI Taxonomy" id="1580590"/>
    <lineage>
        <taxon>Eukaryota</taxon>
        <taxon>Discoba</taxon>
        <taxon>Euglenozoa</taxon>
        <taxon>Kinetoplastea</taxon>
        <taxon>Metakinetoplastina</taxon>
        <taxon>Trypanosomatida</taxon>
        <taxon>Trypanosomatidae</taxon>
        <taxon>Leishmaniinae</taxon>
        <taxon>Leishmania</taxon>
    </lineage>
</organism>
<evidence type="ECO:0000313" key="4">
    <source>
        <dbReference type="Proteomes" id="UP000673552"/>
    </source>
</evidence>
<dbReference type="Proteomes" id="UP000673552">
    <property type="component" value="Unassembled WGS sequence"/>
</dbReference>